<evidence type="ECO:0000313" key="2">
    <source>
        <dbReference type="Proteomes" id="UP000054078"/>
    </source>
</evidence>
<protein>
    <recommendedName>
        <fullName evidence="3">Transposase</fullName>
    </recommendedName>
</protein>
<evidence type="ECO:0008006" key="3">
    <source>
        <dbReference type="Google" id="ProtNLM"/>
    </source>
</evidence>
<gene>
    <name evidence="1" type="ORF">AUL39_10720</name>
</gene>
<evidence type="ECO:0000313" key="1">
    <source>
        <dbReference type="EMBL" id="KUH58782.1"/>
    </source>
</evidence>
<dbReference type="AlphaFoldDB" id="A0A117J4E4"/>
<dbReference type="GO" id="GO:0043565">
    <property type="term" value="F:sequence-specific DNA binding"/>
    <property type="evidence" value="ECO:0007669"/>
    <property type="project" value="InterPro"/>
</dbReference>
<dbReference type="STRING" id="1299998.AUL39_10720"/>
<reference evidence="1 2" key="1">
    <citation type="submission" date="2015-12" db="EMBL/GenBank/DDBJ databases">
        <title>Draft Genome Sequence of Olsenella scatoligenes SK9K4T; a Producer of 3-Methylindole- (skatole) and 4-Methylphenol- (p-cresol) Isolated from Pig Feces.</title>
        <authorList>
            <person name="Li X."/>
            <person name="Borg B."/>
            <person name="Canibe N."/>
        </authorList>
    </citation>
    <scope>NUCLEOTIDE SEQUENCE [LARGE SCALE GENOMIC DNA]</scope>
    <source>
        <strain evidence="1 2">SK9K4</strain>
    </source>
</reference>
<keyword evidence="2" id="KW-1185">Reference proteome</keyword>
<comment type="caution">
    <text evidence="1">The sequence shown here is derived from an EMBL/GenBank/DDBJ whole genome shotgun (WGS) entry which is preliminary data.</text>
</comment>
<dbReference type="EMBL" id="LOJF01000004">
    <property type="protein sequence ID" value="KUH58782.1"/>
    <property type="molecule type" value="Genomic_DNA"/>
</dbReference>
<sequence length="152" mass="17332">MHSAEQRKIAIETFAKFDHSYADTIAELGYPTRACLRNWWNEYRDTGEVPIGKFTTNPRYTTEMKRRAVEHYLEHGRSLARAMRALGYPKSREVLGGWIDEIAPGQRKYRGPNPKRDPVPVERKVQVVAELEARTGPAAEIAERHGASRTAP</sequence>
<name>A0A117J4E4_TRASO</name>
<dbReference type="Proteomes" id="UP000054078">
    <property type="component" value="Unassembled WGS sequence"/>
</dbReference>
<dbReference type="OrthoDB" id="3197202at2"/>
<dbReference type="InterPro" id="IPR010921">
    <property type="entry name" value="Trp_repressor/repl_initiator"/>
</dbReference>
<proteinExistence type="predicted"/>
<dbReference type="SUPFAM" id="SSF48295">
    <property type="entry name" value="TrpR-like"/>
    <property type="match status" value="1"/>
</dbReference>
<organism evidence="1 2">
    <name type="scientific">Tractidigestivibacter scatoligenes</name>
    <name type="common">Olsenella scatoligenes</name>
    <dbReference type="NCBI Taxonomy" id="1299998"/>
    <lineage>
        <taxon>Bacteria</taxon>
        <taxon>Bacillati</taxon>
        <taxon>Actinomycetota</taxon>
        <taxon>Coriobacteriia</taxon>
        <taxon>Coriobacteriales</taxon>
        <taxon>Atopobiaceae</taxon>
        <taxon>Tractidigestivibacter</taxon>
    </lineage>
</organism>
<accession>A0A117J4E4</accession>